<evidence type="ECO:0000313" key="2">
    <source>
        <dbReference type="EMBL" id="CDF35863.1"/>
    </source>
</evidence>
<reference evidence="3" key="1">
    <citation type="journal article" date="2013" name="Proc. Natl. Acad. Sci. U.S.A.">
        <title>Genome structure and metabolic features in the red seaweed Chondrus crispus shed light on evolution of the Archaeplastida.</title>
        <authorList>
            <person name="Collen J."/>
            <person name="Porcel B."/>
            <person name="Carre W."/>
            <person name="Ball S.G."/>
            <person name="Chaparro C."/>
            <person name="Tonon T."/>
            <person name="Barbeyron T."/>
            <person name="Michel G."/>
            <person name="Noel B."/>
            <person name="Valentin K."/>
            <person name="Elias M."/>
            <person name="Artiguenave F."/>
            <person name="Arun A."/>
            <person name="Aury J.M."/>
            <person name="Barbosa-Neto J.F."/>
            <person name="Bothwell J.H."/>
            <person name="Bouget F.Y."/>
            <person name="Brillet L."/>
            <person name="Cabello-Hurtado F."/>
            <person name="Capella-Gutierrez S."/>
            <person name="Charrier B."/>
            <person name="Cladiere L."/>
            <person name="Cock J.M."/>
            <person name="Coelho S.M."/>
            <person name="Colleoni C."/>
            <person name="Czjzek M."/>
            <person name="Da Silva C."/>
            <person name="Delage L."/>
            <person name="Denoeud F."/>
            <person name="Deschamps P."/>
            <person name="Dittami S.M."/>
            <person name="Gabaldon T."/>
            <person name="Gachon C.M."/>
            <person name="Groisillier A."/>
            <person name="Herve C."/>
            <person name="Jabbari K."/>
            <person name="Katinka M."/>
            <person name="Kloareg B."/>
            <person name="Kowalczyk N."/>
            <person name="Labadie K."/>
            <person name="Leblanc C."/>
            <person name="Lopez P.J."/>
            <person name="McLachlan D.H."/>
            <person name="Meslet-Cladiere L."/>
            <person name="Moustafa A."/>
            <person name="Nehr Z."/>
            <person name="Nyvall Collen P."/>
            <person name="Panaud O."/>
            <person name="Partensky F."/>
            <person name="Poulain J."/>
            <person name="Rensing S.A."/>
            <person name="Rousvoal S."/>
            <person name="Samson G."/>
            <person name="Symeonidi A."/>
            <person name="Weissenbach J."/>
            <person name="Zambounis A."/>
            <person name="Wincker P."/>
            <person name="Boyen C."/>
        </authorList>
    </citation>
    <scope>NUCLEOTIDE SEQUENCE [LARGE SCALE GENOMIC DNA]</scope>
    <source>
        <strain evidence="3">cv. Stackhouse</strain>
    </source>
</reference>
<organism evidence="2 3">
    <name type="scientific">Chondrus crispus</name>
    <name type="common">Carrageen Irish moss</name>
    <name type="synonym">Polymorpha crispa</name>
    <dbReference type="NCBI Taxonomy" id="2769"/>
    <lineage>
        <taxon>Eukaryota</taxon>
        <taxon>Rhodophyta</taxon>
        <taxon>Florideophyceae</taxon>
        <taxon>Rhodymeniophycidae</taxon>
        <taxon>Gigartinales</taxon>
        <taxon>Gigartinaceae</taxon>
        <taxon>Chondrus</taxon>
    </lineage>
</organism>
<dbReference type="Proteomes" id="UP000012073">
    <property type="component" value="Unassembled WGS sequence"/>
</dbReference>
<protein>
    <submittedName>
        <fullName evidence="2">Uncharacterized protein</fullName>
    </submittedName>
</protein>
<sequence length="104" mass="11588">MVVALHRSSFLSRYKIMRDMRAARVSQAAPSSCHVGDFPRSATVWYKIVYYTCTVRSQRPSLHHHGVISFGPSSRAGPGRASSSPRAPPAPALKRDRRQTRRGP</sequence>
<evidence type="ECO:0000313" key="3">
    <source>
        <dbReference type="Proteomes" id="UP000012073"/>
    </source>
</evidence>
<dbReference type="EMBL" id="HG001750">
    <property type="protein sequence ID" value="CDF35863.1"/>
    <property type="molecule type" value="Genomic_DNA"/>
</dbReference>
<dbReference type="KEGG" id="ccp:CHC_T00003997001"/>
<dbReference type="Gramene" id="CDF35863">
    <property type="protein sequence ID" value="CDF35863"/>
    <property type="gene ID" value="CHC_T00003997001"/>
</dbReference>
<feature type="region of interest" description="Disordered" evidence="1">
    <location>
        <begin position="62"/>
        <end position="104"/>
    </location>
</feature>
<evidence type="ECO:0000256" key="1">
    <source>
        <dbReference type="SAM" id="MobiDB-lite"/>
    </source>
</evidence>
<dbReference type="GeneID" id="17323397"/>
<keyword evidence="3" id="KW-1185">Reference proteome</keyword>
<proteinExistence type="predicted"/>
<name>R7QDK6_CHOCR</name>
<feature type="compositionally biased region" description="Basic residues" evidence="1">
    <location>
        <begin position="95"/>
        <end position="104"/>
    </location>
</feature>
<dbReference type="AlphaFoldDB" id="R7QDK6"/>
<gene>
    <name evidence="2" type="ORF">CHC_T00003997001</name>
</gene>
<accession>R7QDK6</accession>
<feature type="compositionally biased region" description="Low complexity" evidence="1">
    <location>
        <begin position="71"/>
        <end position="85"/>
    </location>
</feature>
<dbReference type="RefSeq" id="XP_005715682.1">
    <property type="nucleotide sequence ID" value="XM_005715625.1"/>
</dbReference>